<name>A0A7I7QR67_9MYCO</name>
<organism evidence="2 3">
    <name type="scientific">Mycolicibacterium sediminis</name>
    <dbReference type="NCBI Taxonomy" id="1286180"/>
    <lineage>
        <taxon>Bacteria</taxon>
        <taxon>Bacillati</taxon>
        <taxon>Actinomycetota</taxon>
        <taxon>Actinomycetes</taxon>
        <taxon>Mycobacteriales</taxon>
        <taxon>Mycobacteriaceae</taxon>
        <taxon>Mycolicibacterium</taxon>
    </lineage>
</organism>
<evidence type="ECO:0000313" key="3">
    <source>
        <dbReference type="Proteomes" id="UP000467193"/>
    </source>
</evidence>
<dbReference type="KEGG" id="msei:MSEDJ_26260"/>
<feature type="region of interest" description="Disordered" evidence="1">
    <location>
        <begin position="1"/>
        <end position="83"/>
    </location>
</feature>
<sequence>MEPYLASCEGGPFGIPTSPADPQCAMSPADAVCSGGPFAPPTPPPVGSGLPGSINADGTAAGSPPPPPPMIGGMGGIGTPGMI</sequence>
<proteinExistence type="predicted"/>
<dbReference type="Proteomes" id="UP000467193">
    <property type="component" value="Chromosome"/>
</dbReference>
<keyword evidence="3" id="KW-1185">Reference proteome</keyword>
<evidence type="ECO:0000313" key="2">
    <source>
        <dbReference type="EMBL" id="BBY28530.1"/>
    </source>
</evidence>
<dbReference type="AlphaFoldDB" id="A0A7I7QR67"/>
<protein>
    <submittedName>
        <fullName evidence="2">Uncharacterized protein</fullName>
    </submittedName>
</protein>
<evidence type="ECO:0000256" key="1">
    <source>
        <dbReference type="SAM" id="MobiDB-lite"/>
    </source>
</evidence>
<feature type="compositionally biased region" description="Gly residues" evidence="1">
    <location>
        <begin position="72"/>
        <end position="83"/>
    </location>
</feature>
<reference evidence="2 3" key="1">
    <citation type="journal article" date="2019" name="Emerg. Microbes Infect.">
        <title>Comprehensive subspecies identification of 175 nontuberculous mycobacteria species based on 7547 genomic profiles.</title>
        <authorList>
            <person name="Matsumoto Y."/>
            <person name="Kinjo T."/>
            <person name="Motooka D."/>
            <person name="Nabeya D."/>
            <person name="Jung N."/>
            <person name="Uechi K."/>
            <person name="Horii T."/>
            <person name="Iida T."/>
            <person name="Fujita J."/>
            <person name="Nakamura S."/>
        </authorList>
    </citation>
    <scope>NUCLEOTIDE SEQUENCE [LARGE SCALE GENOMIC DNA]</scope>
    <source>
        <strain evidence="2 3">JCM 17899</strain>
    </source>
</reference>
<gene>
    <name evidence="2" type="ORF">MSEDJ_26260</name>
</gene>
<accession>A0A7I7QR67</accession>
<dbReference type="EMBL" id="AP022588">
    <property type="protein sequence ID" value="BBY28530.1"/>
    <property type="molecule type" value="Genomic_DNA"/>
</dbReference>